<evidence type="ECO:0000256" key="2">
    <source>
        <dbReference type="SAM" id="Phobius"/>
    </source>
</evidence>
<keyword evidence="2" id="KW-1133">Transmembrane helix</keyword>
<dbReference type="Proteomes" id="UP001043456">
    <property type="component" value="Unassembled WGS sequence"/>
</dbReference>
<feature type="compositionally biased region" description="Basic residues" evidence="1">
    <location>
        <begin position="330"/>
        <end position="340"/>
    </location>
</feature>
<comment type="caution">
    <text evidence="3">The sequence shown here is derived from an EMBL/GenBank/DDBJ whole genome shotgun (WGS) entry which is preliminary data.</text>
</comment>
<reference evidence="3 4" key="1">
    <citation type="submission" date="2018-10" db="EMBL/GenBank/DDBJ databases">
        <title>Pan-genome distribution and transcriptional activeness of fungal secondary metabolism genes in Aspergillus section Fumigati.</title>
        <authorList>
            <person name="Takahashi H."/>
            <person name="Umemura M."/>
            <person name="Ninomiya A."/>
            <person name="Kusuya Y."/>
            <person name="Urayama S."/>
            <person name="Shimizu M."/>
            <person name="Watanabe A."/>
            <person name="Kamei K."/>
            <person name="Yaguchi T."/>
            <person name="Hagiwara D."/>
        </authorList>
    </citation>
    <scope>NUCLEOTIDE SEQUENCE [LARGE SCALE GENOMIC DNA]</scope>
    <source>
        <strain evidence="3 4">IFM 55266</strain>
    </source>
</reference>
<feature type="region of interest" description="Disordered" evidence="1">
    <location>
        <begin position="253"/>
        <end position="366"/>
    </location>
</feature>
<dbReference type="RefSeq" id="XP_043158392.1">
    <property type="nucleotide sequence ID" value="XM_043302457.1"/>
</dbReference>
<dbReference type="GeneID" id="67005167"/>
<dbReference type="OrthoDB" id="4487888at2759"/>
<keyword evidence="2" id="KW-0812">Transmembrane</keyword>
<name>A0A9P3BAC4_9EURO</name>
<evidence type="ECO:0000313" key="3">
    <source>
        <dbReference type="EMBL" id="GIJ87646.1"/>
    </source>
</evidence>
<feature type="compositionally biased region" description="Polar residues" evidence="1">
    <location>
        <begin position="102"/>
        <end position="117"/>
    </location>
</feature>
<sequence length="366" mass="40052">MASSIYRLGNLSPQAVAGILCSLPLAAGMFYILSAKTGIFASRPRGYLNETSLVLLLCVVIGSWTVPCHCESDPEATASLIPDGHVCRDAVHNRQGEGMNYGATTQESDPSQNNLWTRQPRKRPPMGAVSSRRLQPHSALQGIEEEVQAEDTNDIVGNDHEQSLGDEIPALRIAKLRHKLINRKAQHVDQGEVQHIQSVGHSSDISLQGKKPFRRGEWKPDAPEFIPIAQQRIVMQQVDGNRNQQTEPQHVLGLKEVQQQGVGGERVLPRTVNSKMAKSAVPSFTITDENESPRPAASTKRRNHAAEGGNSQSTTGSQQASDRVIIAYPKKARKRGKRSRKEAISRRKGTKSEPAGIGLTTDIDHS</sequence>
<accession>A0A9P3BAC4</accession>
<organism evidence="3 4">
    <name type="scientific">Aspergillus pseudoviridinutans</name>
    <dbReference type="NCBI Taxonomy" id="1517512"/>
    <lineage>
        <taxon>Eukaryota</taxon>
        <taxon>Fungi</taxon>
        <taxon>Dikarya</taxon>
        <taxon>Ascomycota</taxon>
        <taxon>Pezizomycotina</taxon>
        <taxon>Eurotiomycetes</taxon>
        <taxon>Eurotiomycetidae</taxon>
        <taxon>Eurotiales</taxon>
        <taxon>Aspergillaceae</taxon>
        <taxon>Aspergillus</taxon>
        <taxon>Aspergillus subgen. Fumigati</taxon>
    </lineage>
</organism>
<feature type="region of interest" description="Disordered" evidence="1">
    <location>
        <begin position="102"/>
        <end position="133"/>
    </location>
</feature>
<proteinExistence type="predicted"/>
<dbReference type="EMBL" id="BHVY01000004">
    <property type="protein sequence ID" value="GIJ87646.1"/>
    <property type="molecule type" value="Genomic_DNA"/>
</dbReference>
<feature type="transmembrane region" description="Helical" evidence="2">
    <location>
        <begin position="47"/>
        <end position="66"/>
    </location>
</feature>
<feature type="compositionally biased region" description="Polar residues" evidence="1">
    <location>
        <begin position="271"/>
        <end position="287"/>
    </location>
</feature>
<protein>
    <submittedName>
        <fullName evidence="3">Uncharacterized protein</fullName>
    </submittedName>
</protein>
<evidence type="ECO:0000313" key="4">
    <source>
        <dbReference type="Proteomes" id="UP001043456"/>
    </source>
</evidence>
<feature type="compositionally biased region" description="Polar residues" evidence="1">
    <location>
        <begin position="309"/>
        <end position="321"/>
    </location>
</feature>
<evidence type="ECO:0000256" key="1">
    <source>
        <dbReference type="SAM" id="MobiDB-lite"/>
    </source>
</evidence>
<keyword evidence="4" id="KW-1185">Reference proteome</keyword>
<gene>
    <name evidence="3" type="ORF">Asppvi_006556</name>
</gene>
<keyword evidence="2" id="KW-0472">Membrane</keyword>
<feature type="transmembrane region" description="Helical" evidence="2">
    <location>
        <begin position="15"/>
        <end position="35"/>
    </location>
</feature>
<dbReference type="AlphaFoldDB" id="A0A9P3BAC4"/>